<evidence type="ECO:0000256" key="8">
    <source>
        <dbReference type="ARBA" id="ARBA00022842"/>
    </source>
</evidence>
<evidence type="ECO:0000256" key="9">
    <source>
        <dbReference type="ARBA" id="ARBA00023098"/>
    </source>
</evidence>
<dbReference type="GO" id="GO:0005886">
    <property type="term" value="C:plasma membrane"/>
    <property type="evidence" value="ECO:0007669"/>
    <property type="project" value="TreeGrafter"/>
</dbReference>
<gene>
    <name evidence="13" type="ORF">UFOPK3774_00175</name>
</gene>
<dbReference type="Pfam" id="PF00781">
    <property type="entry name" value="DAGK_cat"/>
    <property type="match status" value="1"/>
</dbReference>
<keyword evidence="6" id="KW-0418">Kinase</keyword>
<evidence type="ECO:0000256" key="3">
    <source>
        <dbReference type="ARBA" id="ARBA00022679"/>
    </source>
</evidence>
<keyword evidence="2" id="KW-0444">Lipid biosynthesis</keyword>
<dbReference type="InterPro" id="IPR005218">
    <property type="entry name" value="Diacylglycerol/lipid_kinase"/>
</dbReference>
<dbReference type="PANTHER" id="PTHR12358">
    <property type="entry name" value="SPHINGOSINE KINASE"/>
    <property type="match status" value="1"/>
</dbReference>
<dbReference type="SUPFAM" id="SSF111331">
    <property type="entry name" value="NAD kinase/diacylglycerol kinase-like"/>
    <property type="match status" value="1"/>
</dbReference>
<accession>A0A6J7IPV3</accession>
<dbReference type="SMART" id="SM00046">
    <property type="entry name" value="DAGKc"/>
    <property type="match status" value="1"/>
</dbReference>
<dbReference type="Gene3D" id="2.60.200.40">
    <property type="match status" value="1"/>
</dbReference>
<evidence type="ECO:0000259" key="12">
    <source>
        <dbReference type="PROSITE" id="PS50146"/>
    </source>
</evidence>
<comment type="cofactor">
    <cofactor evidence="1">
        <name>Mg(2+)</name>
        <dbReference type="ChEBI" id="CHEBI:18420"/>
    </cofactor>
</comment>
<feature type="domain" description="DAGKc" evidence="12">
    <location>
        <begin position="1"/>
        <end position="130"/>
    </location>
</feature>
<sequence>MWAVVVNPTSGRGNGAHVASKVIGFLANKNISSETISGVSSAATLEHLKHFVAKNPKLEGIIAVGGDGLAHLALQVAAAEKIPLTVIAAGTGNDFARSIGWGLSDFETQLSTVLASKPESIDLGLVDGEWFGAILSTGFDSVVNERANTMKWPKGPMKYNAAIAMELPKFEPRNYSITLDGKVLETKAMLIAIGNGNSYGGGMLVCPDADLNDGHFDVMILEPVSRVEFLKVFPKVFSGRHVTHPQVSIHRAKKVSISANAVAYADGERIGALPISAETIPDALLTWRP</sequence>
<proteinExistence type="predicted"/>
<dbReference type="AlphaFoldDB" id="A0A6J7IPV3"/>
<reference evidence="13" key="1">
    <citation type="submission" date="2020-05" db="EMBL/GenBank/DDBJ databases">
        <authorList>
            <person name="Chiriac C."/>
            <person name="Salcher M."/>
            <person name="Ghai R."/>
            <person name="Kavagutti S V."/>
        </authorList>
    </citation>
    <scope>NUCLEOTIDE SEQUENCE</scope>
</reference>
<dbReference type="InterPro" id="IPR045540">
    <property type="entry name" value="YegS/DAGK_C"/>
</dbReference>
<keyword evidence="3" id="KW-0808">Transferase</keyword>
<dbReference type="InterPro" id="IPR050187">
    <property type="entry name" value="Lipid_Phosphate_FormReg"/>
</dbReference>
<keyword evidence="5" id="KW-0547">Nucleotide-binding</keyword>
<dbReference type="Gene3D" id="3.40.50.10330">
    <property type="entry name" value="Probable inorganic polyphosphate/atp-NAD kinase, domain 1"/>
    <property type="match status" value="1"/>
</dbReference>
<dbReference type="GO" id="GO:0046872">
    <property type="term" value="F:metal ion binding"/>
    <property type="evidence" value="ECO:0007669"/>
    <property type="project" value="UniProtKB-KW"/>
</dbReference>
<dbReference type="InterPro" id="IPR017438">
    <property type="entry name" value="ATP-NAD_kinase_N"/>
</dbReference>
<evidence type="ECO:0000256" key="5">
    <source>
        <dbReference type="ARBA" id="ARBA00022741"/>
    </source>
</evidence>
<keyword evidence="7" id="KW-0067">ATP-binding</keyword>
<dbReference type="GO" id="GO:0004143">
    <property type="term" value="F:ATP-dependent diacylglycerol kinase activity"/>
    <property type="evidence" value="ECO:0007669"/>
    <property type="project" value="TreeGrafter"/>
</dbReference>
<evidence type="ECO:0000256" key="1">
    <source>
        <dbReference type="ARBA" id="ARBA00001946"/>
    </source>
</evidence>
<organism evidence="13">
    <name type="scientific">freshwater metagenome</name>
    <dbReference type="NCBI Taxonomy" id="449393"/>
    <lineage>
        <taxon>unclassified sequences</taxon>
        <taxon>metagenomes</taxon>
        <taxon>ecological metagenomes</taxon>
    </lineage>
</organism>
<dbReference type="PANTHER" id="PTHR12358:SF106">
    <property type="entry name" value="LIPID KINASE YEGS"/>
    <property type="match status" value="1"/>
</dbReference>
<dbReference type="InterPro" id="IPR001206">
    <property type="entry name" value="Diacylglycerol_kinase_cat_dom"/>
</dbReference>
<evidence type="ECO:0000256" key="11">
    <source>
        <dbReference type="ARBA" id="ARBA00023264"/>
    </source>
</evidence>
<evidence type="ECO:0000256" key="7">
    <source>
        <dbReference type="ARBA" id="ARBA00022840"/>
    </source>
</evidence>
<dbReference type="PROSITE" id="PS50146">
    <property type="entry name" value="DAGK"/>
    <property type="match status" value="1"/>
</dbReference>
<keyword evidence="8" id="KW-0460">Magnesium</keyword>
<keyword evidence="11" id="KW-1208">Phospholipid metabolism</keyword>
<evidence type="ECO:0000256" key="6">
    <source>
        <dbReference type="ARBA" id="ARBA00022777"/>
    </source>
</evidence>
<dbReference type="Pfam" id="PF19279">
    <property type="entry name" value="YegS_C"/>
    <property type="match status" value="1"/>
</dbReference>
<dbReference type="GO" id="GO:0008654">
    <property type="term" value="P:phospholipid biosynthetic process"/>
    <property type="evidence" value="ECO:0007669"/>
    <property type="project" value="UniProtKB-KW"/>
</dbReference>
<protein>
    <submittedName>
        <fullName evidence="13">Unannotated protein</fullName>
    </submittedName>
</protein>
<name>A0A6J7IPV3_9ZZZZ</name>
<evidence type="ECO:0000256" key="4">
    <source>
        <dbReference type="ARBA" id="ARBA00022723"/>
    </source>
</evidence>
<dbReference type="InterPro" id="IPR016064">
    <property type="entry name" value="NAD/diacylglycerol_kinase_sf"/>
</dbReference>
<keyword evidence="10" id="KW-0594">Phospholipid biosynthesis</keyword>
<dbReference type="NCBIfam" id="TIGR00147">
    <property type="entry name" value="YegS/Rv2252/BmrU family lipid kinase"/>
    <property type="match status" value="1"/>
</dbReference>
<dbReference type="GO" id="GO:0005524">
    <property type="term" value="F:ATP binding"/>
    <property type="evidence" value="ECO:0007669"/>
    <property type="project" value="UniProtKB-KW"/>
</dbReference>
<evidence type="ECO:0000256" key="2">
    <source>
        <dbReference type="ARBA" id="ARBA00022516"/>
    </source>
</evidence>
<keyword evidence="9" id="KW-0443">Lipid metabolism</keyword>
<dbReference type="EMBL" id="CAFBNG010000018">
    <property type="protein sequence ID" value="CAB4933019.1"/>
    <property type="molecule type" value="Genomic_DNA"/>
</dbReference>
<evidence type="ECO:0000256" key="10">
    <source>
        <dbReference type="ARBA" id="ARBA00023209"/>
    </source>
</evidence>
<evidence type="ECO:0000313" key="13">
    <source>
        <dbReference type="EMBL" id="CAB4933019.1"/>
    </source>
</evidence>
<keyword evidence="4" id="KW-0479">Metal-binding</keyword>